<keyword evidence="2" id="KW-0479">Metal-binding</keyword>
<dbReference type="NCBIfam" id="TIGR00055">
    <property type="entry name" value="uppS"/>
    <property type="match status" value="1"/>
</dbReference>
<dbReference type="PROSITE" id="PS01066">
    <property type="entry name" value="UPP_SYNTHASE"/>
    <property type="match status" value="1"/>
</dbReference>
<feature type="binding site" evidence="2">
    <location>
        <position position="29"/>
    </location>
    <ligand>
        <name>substrate</name>
    </ligand>
</feature>
<feature type="binding site" evidence="2">
    <location>
        <position position="25"/>
    </location>
    <ligand>
        <name>substrate</name>
    </ligand>
</feature>
<comment type="subunit">
    <text evidence="2">Homodimer.</text>
</comment>
<name>B8CW58_HALOH</name>
<proteinExistence type="inferred from homology"/>
<dbReference type="RefSeq" id="WP_012635715.1">
    <property type="nucleotide sequence ID" value="NC_011899.1"/>
</dbReference>
<feature type="binding site" evidence="2">
    <location>
        <begin position="13"/>
        <end position="16"/>
    </location>
    <ligand>
        <name>substrate</name>
    </ligand>
</feature>
<feature type="binding site" evidence="2">
    <location>
        <position position="17"/>
    </location>
    <ligand>
        <name>substrate</name>
    </ligand>
</feature>
<feature type="binding site" evidence="2">
    <location>
        <begin position="185"/>
        <end position="187"/>
    </location>
    <ligand>
        <name>substrate</name>
    </ligand>
</feature>
<dbReference type="FunFam" id="3.40.1180.10:FF:000001">
    <property type="entry name" value="(2E,6E)-farnesyl-diphosphate-specific ditrans,polycis-undecaprenyl-diphosphate synthase"/>
    <property type="match status" value="1"/>
</dbReference>
<dbReference type="Proteomes" id="UP000000719">
    <property type="component" value="Chromosome"/>
</dbReference>
<dbReference type="GO" id="GO:0045547">
    <property type="term" value="F:ditrans,polycis-polyprenyl diphosphate synthase [(2E,6E)-farnesyl diphosphate specific] activity"/>
    <property type="evidence" value="ECO:0007669"/>
    <property type="project" value="TreeGrafter"/>
</dbReference>
<organism evidence="3 4">
    <name type="scientific">Halothermothrix orenii (strain H 168 / OCM 544 / DSM 9562)</name>
    <dbReference type="NCBI Taxonomy" id="373903"/>
    <lineage>
        <taxon>Bacteria</taxon>
        <taxon>Bacillati</taxon>
        <taxon>Bacillota</taxon>
        <taxon>Clostridia</taxon>
        <taxon>Halanaerobiales</taxon>
        <taxon>Halothermotrichaceae</taxon>
        <taxon>Halothermothrix</taxon>
    </lineage>
</organism>
<dbReference type="GO" id="GO:0016094">
    <property type="term" value="P:polyprenol biosynthetic process"/>
    <property type="evidence" value="ECO:0007669"/>
    <property type="project" value="TreeGrafter"/>
</dbReference>
<dbReference type="SUPFAM" id="SSF64005">
    <property type="entry name" value="Undecaprenyl diphosphate synthase"/>
    <property type="match status" value="1"/>
</dbReference>
<keyword evidence="4" id="KW-1185">Reference proteome</keyword>
<feature type="binding site" evidence="2">
    <location>
        <position position="63"/>
    </location>
    <ligand>
        <name>substrate</name>
    </ligand>
</feature>
<feature type="active site" description="Proton acceptor" evidence="2">
    <location>
        <position position="60"/>
    </location>
</feature>
<dbReference type="KEGG" id="hor:Hore_07700"/>
<dbReference type="PANTHER" id="PTHR10291">
    <property type="entry name" value="DEHYDRODOLICHYL DIPHOSPHATE SYNTHASE FAMILY MEMBER"/>
    <property type="match status" value="1"/>
</dbReference>
<dbReference type="NCBIfam" id="NF011405">
    <property type="entry name" value="PRK14830.1"/>
    <property type="match status" value="1"/>
</dbReference>
<dbReference type="Pfam" id="PF01255">
    <property type="entry name" value="Prenyltransf"/>
    <property type="match status" value="1"/>
</dbReference>
<dbReference type="CDD" id="cd00475">
    <property type="entry name" value="Cis_IPPS"/>
    <property type="match status" value="1"/>
</dbReference>
<keyword evidence="2" id="KW-0460">Magnesium</keyword>
<dbReference type="EMBL" id="CP001098">
    <property type="protein sequence ID" value="ACL69527.1"/>
    <property type="molecule type" value="Genomic_DNA"/>
</dbReference>
<dbReference type="HOGENOM" id="CLU_038505_1_1_9"/>
<dbReference type="InterPro" id="IPR036424">
    <property type="entry name" value="UPP_synth-like_sf"/>
</dbReference>
<reference evidence="3 4" key="1">
    <citation type="journal article" date="2009" name="PLoS ONE">
        <title>Genome analysis of the anaerobic thermohalophilic bacterium Halothermothrix orenii.</title>
        <authorList>
            <person name="Mavromatis K."/>
            <person name="Ivanova N."/>
            <person name="Anderson I."/>
            <person name="Lykidis A."/>
            <person name="Hooper S.D."/>
            <person name="Sun H."/>
            <person name="Kunin V."/>
            <person name="Lapidus A."/>
            <person name="Hugenholtz P."/>
            <person name="Patel B."/>
            <person name="Kyrpides N.C."/>
        </authorList>
    </citation>
    <scope>NUCLEOTIDE SEQUENCE [LARGE SCALE GENOMIC DNA]</scope>
    <source>
        <strain evidence="4">H 168 / OCM 544 / DSM 9562</strain>
    </source>
</reference>
<evidence type="ECO:0000313" key="4">
    <source>
        <dbReference type="Proteomes" id="UP000000719"/>
    </source>
</evidence>
<evidence type="ECO:0000313" key="3">
    <source>
        <dbReference type="EMBL" id="ACL69527.1"/>
    </source>
</evidence>
<dbReference type="eggNOG" id="COG0020">
    <property type="taxonomic scope" value="Bacteria"/>
</dbReference>
<dbReference type="GO" id="GO:0000287">
    <property type="term" value="F:magnesium ion binding"/>
    <property type="evidence" value="ECO:0007669"/>
    <property type="project" value="UniProtKB-UniRule"/>
</dbReference>
<comment type="function">
    <text evidence="2">Catalyzes the condensation of isopentenyl diphosphate (IPP) with allylic pyrophosphates generating different type of terpenoids.</text>
</comment>
<evidence type="ECO:0000256" key="1">
    <source>
        <dbReference type="ARBA" id="ARBA00022679"/>
    </source>
</evidence>
<dbReference type="STRING" id="373903.Hore_07700"/>
<feature type="binding site" evidence="2">
    <location>
        <position position="198"/>
    </location>
    <ligand>
        <name>Mg(2+)</name>
        <dbReference type="ChEBI" id="CHEBI:18420"/>
    </ligand>
</feature>
<dbReference type="HAMAP" id="MF_01139">
    <property type="entry name" value="ISPT"/>
    <property type="match status" value="1"/>
</dbReference>
<evidence type="ECO:0000256" key="2">
    <source>
        <dbReference type="HAMAP-Rule" id="MF_01139"/>
    </source>
</evidence>
<dbReference type="InterPro" id="IPR001441">
    <property type="entry name" value="UPP_synth-like"/>
</dbReference>
<dbReference type="EC" id="2.5.1.-" evidence="2"/>
<sequence length="240" mass="27765">MNIPSHVAIIMDGNGRWAQEKGLPRYAGHREGVKTLKKIIKKAGEMKIPCLTVYAFSTENWRRPRKEVDFLMKLFKETLKNESQELASKNVRVNIIGRRNGLSKSLINAIEYIEKITRDKNGMELNIAFNYGGRAEIVDSVKKVVQDVNQGLALDELDENNFSKYLYNPRWPEVELLIRTGGEMRISNYMLWQLAYAELYFIDKCWPDFNGEDLEKAIKVFQQRDRRFGGLPEVGDDKNA</sequence>
<dbReference type="PANTHER" id="PTHR10291:SF0">
    <property type="entry name" value="DEHYDRODOLICHYL DIPHOSPHATE SYNTHASE 2"/>
    <property type="match status" value="1"/>
</dbReference>
<dbReference type="Gene3D" id="3.40.1180.10">
    <property type="entry name" value="Decaprenyl diphosphate synthase-like"/>
    <property type="match status" value="1"/>
</dbReference>
<dbReference type="AlphaFoldDB" id="B8CW58"/>
<keyword evidence="1 2" id="KW-0808">Transferase</keyword>
<comment type="similarity">
    <text evidence="2">Belongs to the UPP synthase family.</text>
</comment>
<protein>
    <recommendedName>
        <fullName evidence="2">Isoprenyl transferase</fullName>
        <ecNumber evidence="2">2.5.1.-</ecNumber>
    </recommendedName>
</protein>
<dbReference type="InterPro" id="IPR018520">
    <property type="entry name" value="UPP_synth-like_CS"/>
</dbReference>
<feature type="binding site" evidence="2">
    <location>
        <position position="12"/>
    </location>
    <ligand>
        <name>Mg(2+)</name>
        <dbReference type="ChEBI" id="CHEBI:18420"/>
    </ligand>
</feature>
<feature type="binding site" evidence="2">
    <location>
        <position position="179"/>
    </location>
    <ligand>
        <name>substrate</name>
    </ligand>
</feature>
<gene>
    <name evidence="3" type="ordered locus">Hore_07700</name>
</gene>
<accession>B8CW58</accession>
<feature type="binding site" evidence="2">
    <location>
        <position position="61"/>
    </location>
    <ligand>
        <name>substrate</name>
    </ligand>
</feature>
<feature type="binding site" evidence="2">
    <location>
        <begin position="57"/>
        <end position="59"/>
    </location>
    <ligand>
        <name>substrate</name>
    </ligand>
</feature>
<dbReference type="OrthoDB" id="4191603at2"/>
<comment type="cofactor">
    <cofactor evidence="2">
        <name>Mg(2+)</name>
        <dbReference type="ChEBI" id="CHEBI:18420"/>
    </cofactor>
    <text evidence="2">Binds 2 magnesium ions per subunit.</text>
</comment>
<feature type="active site" evidence="2">
    <location>
        <position position="12"/>
    </location>
</feature>